<dbReference type="Pfam" id="PF23957">
    <property type="entry name" value="DUF7286"/>
    <property type="match status" value="1"/>
</dbReference>
<sequence length="215" mass="24113">MRNSITTDDVIYRSDFRNELSSVETDSDIPVGKLFDGDRGALKSWLISYVLRDARNYVRNNVASVETDTTAVAQGEHYRELKNNLRRHKEEIIRGPGGKQRYRNAPDKTAATLRYIYYQNILKWIDNVEDKQEQAKTKIDGDIAGNVPGISGGDQPLGEHRGRRRADTHRQRTPIRNAGTRRDGSGLGLRGDAPGKHQRDGRASVSRIGRTGTGL</sequence>
<evidence type="ECO:0000256" key="1">
    <source>
        <dbReference type="SAM" id="MobiDB-lite"/>
    </source>
</evidence>
<feature type="compositionally biased region" description="Basic and acidic residues" evidence="1">
    <location>
        <begin position="193"/>
        <end position="202"/>
    </location>
</feature>
<organism evidence="2 3">
    <name type="scientific">Halorientalis persicus</name>
    <dbReference type="NCBI Taxonomy" id="1367881"/>
    <lineage>
        <taxon>Archaea</taxon>
        <taxon>Methanobacteriati</taxon>
        <taxon>Methanobacteriota</taxon>
        <taxon>Stenosarchaea group</taxon>
        <taxon>Halobacteria</taxon>
        <taxon>Halobacteriales</taxon>
        <taxon>Haloarculaceae</taxon>
        <taxon>Halorientalis</taxon>
    </lineage>
</organism>
<dbReference type="EMBL" id="FOCX01000036">
    <property type="protein sequence ID" value="SEP13399.1"/>
    <property type="molecule type" value="Genomic_DNA"/>
</dbReference>
<gene>
    <name evidence="2" type="ORF">SAMN05216388_103613</name>
</gene>
<dbReference type="RefSeq" id="WP_092663991.1">
    <property type="nucleotide sequence ID" value="NZ_FOCX01000036.1"/>
</dbReference>
<feature type="region of interest" description="Disordered" evidence="1">
    <location>
        <begin position="141"/>
        <end position="215"/>
    </location>
</feature>
<proteinExistence type="predicted"/>
<accession>A0A1H8VDD3</accession>
<evidence type="ECO:0000313" key="3">
    <source>
        <dbReference type="Proteomes" id="UP000198775"/>
    </source>
</evidence>
<evidence type="ECO:0000313" key="2">
    <source>
        <dbReference type="EMBL" id="SEP13399.1"/>
    </source>
</evidence>
<keyword evidence="3" id="KW-1185">Reference proteome</keyword>
<reference evidence="3" key="1">
    <citation type="submission" date="2016-10" db="EMBL/GenBank/DDBJ databases">
        <authorList>
            <person name="Varghese N."/>
            <person name="Submissions S."/>
        </authorList>
    </citation>
    <scope>NUCLEOTIDE SEQUENCE [LARGE SCALE GENOMIC DNA]</scope>
    <source>
        <strain evidence="3">IBRC-M 10043</strain>
    </source>
</reference>
<dbReference type="Proteomes" id="UP000198775">
    <property type="component" value="Unassembled WGS sequence"/>
</dbReference>
<protein>
    <submittedName>
        <fullName evidence="2">Uncharacterized protein</fullName>
    </submittedName>
</protein>
<dbReference type="InterPro" id="IPR055710">
    <property type="entry name" value="DUF7286"/>
</dbReference>
<dbReference type="AlphaFoldDB" id="A0A1H8VDD3"/>
<feature type="compositionally biased region" description="Basic residues" evidence="1">
    <location>
        <begin position="161"/>
        <end position="173"/>
    </location>
</feature>
<name>A0A1H8VDD3_9EURY</name>